<comment type="caution">
    <text evidence="1">The sequence shown here is derived from an EMBL/GenBank/DDBJ whole genome shotgun (WGS) entry which is preliminary data.</text>
</comment>
<evidence type="ECO:0000313" key="1">
    <source>
        <dbReference type="EMBL" id="EEG23304.1"/>
    </source>
</evidence>
<reference evidence="1 2" key="1">
    <citation type="submission" date="2009-01" db="EMBL/GenBank/DDBJ databases">
        <authorList>
            <person name="Fulton L."/>
            <person name="Clifton S."/>
            <person name="Chinwalla A.T."/>
            <person name="Mitreva M."/>
            <person name="Sodergren E."/>
            <person name="Weinstock G."/>
            <person name="Clifton S."/>
            <person name="Dooling D.J."/>
            <person name="Fulton B."/>
            <person name="Minx P."/>
            <person name="Pepin K.H."/>
            <person name="Johnson M."/>
            <person name="Bhonagiri V."/>
            <person name="Nash W.E."/>
            <person name="Mardis E.R."/>
            <person name="Wilson R.K."/>
        </authorList>
    </citation>
    <scope>NUCLEOTIDE SEQUENCE [LARGE SCALE GENOMIC DNA]</scope>
    <source>
        <strain evidence="1 2">ATCC 23834</strain>
    </source>
</reference>
<proteinExistence type="predicted"/>
<dbReference type="Proteomes" id="UP000005837">
    <property type="component" value="Unassembled WGS sequence"/>
</dbReference>
<organism evidence="1 2">
    <name type="scientific">Eikenella corrodens ATCC 23834</name>
    <dbReference type="NCBI Taxonomy" id="546274"/>
    <lineage>
        <taxon>Bacteria</taxon>
        <taxon>Pseudomonadati</taxon>
        <taxon>Pseudomonadota</taxon>
        <taxon>Betaproteobacteria</taxon>
        <taxon>Neisseriales</taxon>
        <taxon>Neisseriaceae</taxon>
        <taxon>Eikenella</taxon>
    </lineage>
</organism>
<dbReference type="EMBL" id="ACEA01000043">
    <property type="protein sequence ID" value="EEG23304.1"/>
    <property type="molecule type" value="Genomic_DNA"/>
</dbReference>
<accession>C0DXC0</accession>
<name>C0DXC0_EIKCO</name>
<gene>
    <name evidence="1" type="ORF">EIKCOROL_02026</name>
</gene>
<protein>
    <submittedName>
        <fullName evidence="1">Uncharacterized protein</fullName>
    </submittedName>
</protein>
<dbReference type="AlphaFoldDB" id="C0DXC0"/>
<dbReference type="HOGENOM" id="CLU_3135147_0_0_4"/>
<evidence type="ECO:0000313" key="2">
    <source>
        <dbReference type="Proteomes" id="UP000005837"/>
    </source>
</evidence>
<sequence length="49" mass="5800">MHALIRKRLPENRRLKHAKPNHLFFKIKNHVGKIRVSAVANCKTTVWIK</sequence>